<evidence type="ECO:0000313" key="2">
    <source>
        <dbReference type="EMBL" id="MBW79976.1"/>
    </source>
</evidence>
<accession>A0A2M4DR05</accession>
<feature type="transmembrane region" description="Helical" evidence="1">
    <location>
        <begin position="20"/>
        <end position="48"/>
    </location>
</feature>
<reference evidence="2" key="1">
    <citation type="submission" date="2018-01" db="EMBL/GenBank/DDBJ databases">
        <title>An insight into the sialome of Amazonian anophelines.</title>
        <authorList>
            <person name="Ribeiro J.M."/>
            <person name="Scarpassa V."/>
            <person name="Calvo E."/>
        </authorList>
    </citation>
    <scope>NUCLEOTIDE SEQUENCE</scope>
</reference>
<keyword evidence="1" id="KW-1133">Transmembrane helix</keyword>
<proteinExistence type="predicted"/>
<dbReference type="EMBL" id="GGFL01015798">
    <property type="protein sequence ID" value="MBW79976.1"/>
    <property type="molecule type" value="Transcribed_RNA"/>
</dbReference>
<organism evidence="2">
    <name type="scientific">Anopheles darlingi</name>
    <name type="common">Mosquito</name>
    <dbReference type="NCBI Taxonomy" id="43151"/>
    <lineage>
        <taxon>Eukaryota</taxon>
        <taxon>Metazoa</taxon>
        <taxon>Ecdysozoa</taxon>
        <taxon>Arthropoda</taxon>
        <taxon>Hexapoda</taxon>
        <taxon>Insecta</taxon>
        <taxon>Pterygota</taxon>
        <taxon>Neoptera</taxon>
        <taxon>Endopterygota</taxon>
        <taxon>Diptera</taxon>
        <taxon>Nematocera</taxon>
        <taxon>Culicoidea</taxon>
        <taxon>Culicidae</taxon>
        <taxon>Anophelinae</taxon>
        <taxon>Anopheles</taxon>
    </lineage>
</organism>
<keyword evidence="1" id="KW-0472">Membrane</keyword>
<protein>
    <submittedName>
        <fullName evidence="2">Putative secreted protein</fullName>
    </submittedName>
</protein>
<sequence>MSRILVGAPVGKAETMVAVFARLAVLLPAMVTGELVLPAIVTFGLALTTFTPLASNFRAPSPVPTCMKLPD</sequence>
<dbReference type="AlphaFoldDB" id="A0A2M4DR05"/>
<keyword evidence="1" id="KW-0812">Transmembrane</keyword>
<name>A0A2M4DR05_ANODA</name>
<evidence type="ECO:0000256" key="1">
    <source>
        <dbReference type="SAM" id="Phobius"/>
    </source>
</evidence>